<keyword evidence="2 4" id="KW-0479">Metal-binding</keyword>
<comment type="function">
    <text evidence="4">Involved in the maturation of [NiFe] hydrogenases. Required for nickel insertion into the metal center of the hydrogenase.</text>
</comment>
<sequence>MHEIVVVKQVLGIAIEHAEVNNAKKVAKIYLSIGELRDYIDEWVQRYFDHISKGTIAEGAEIILKKVPAFSACDCGALTKIDRNNMYDLVCSKCGSSKLHINSGLEFLITGVEVID</sequence>
<evidence type="ECO:0000256" key="3">
    <source>
        <dbReference type="ARBA" id="ARBA00022833"/>
    </source>
</evidence>
<protein>
    <recommendedName>
        <fullName evidence="4">Hydrogenase maturation factor HypA</fullName>
    </recommendedName>
</protein>
<dbReference type="Pfam" id="PF01155">
    <property type="entry name" value="HypA"/>
    <property type="match status" value="1"/>
</dbReference>
<dbReference type="RefSeq" id="WP_094607518.1">
    <property type="nucleotide sequence ID" value="NZ_CP155573.1"/>
</dbReference>
<name>A0ABZ3ILF6_9FIRM</name>
<keyword evidence="1 4" id="KW-0533">Nickel</keyword>
<dbReference type="Proteomes" id="UP000216752">
    <property type="component" value="Chromosome"/>
</dbReference>
<proteinExistence type="inferred from homology"/>
<evidence type="ECO:0000256" key="2">
    <source>
        <dbReference type="ARBA" id="ARBA00022723"/>
    </source>
</evidence>
<gene>
    <name evidence="5" type="primary">hybF_3</name>
    <name evidence="4" type="synonym">hypA</name>
    <name evidence="5" type="ORF">SPSIL_024040</name>
</gene>
<reference evidence="5" key="1">
    <citation type="submission" date="2024-05" db="EMBL/GenBank/DDBJ databases">
        <title>Isolation and characterization of Sporomusa carbonis sp. nov., a carboxydotrophic hydrogenogen in the genus of Sporomusa isolated from a charcoal burning pile.</title>
        <authorList>
            <person name="Boeer T."/>
            <person name="Rosenbaum F."/>
            <person name="Eysell L."/>
            <person name="Mueller V."/>
            <person name="Daniel R."/>
            <person name="Poehlein A."/>
        </authorList>
    </citation>
    <scope>NUCLEOTIDE SEQUENCE [LARGE SCALE GENOMIC DNA]</scope>
    <source>
        <strain evidence="5">DSM 10669</strain>
    </source>
</reference>
<evidence type="ECO:0000313" key="6">
    <source>
        <dbReference type="Proteomes" id="UP000216752"/>
    </source>
</evidence>
<feature type="binding site" evidence="4">
    <location>
        <position position="91"/>
    </location>
    <ligand>
        <name>Zn(2+)</name>
        <dbReference type="ChEBI" id="CHEBI:29105"/>
    </ligand>
</feature>
<keyword evidence="6" id="KW-1185">Reference proteome</keyword>
<dbReference type="EMBL" id="CP155573">
    <property type="protein sequence ID" value="XFO66254.1"/>
    <property type="molecule type" value="Genomic_DNA"/>
</dbReference>
<keyword evidence="3 4" id="KW-0862">Zinc</keyword>
<dbReference type="PANTHER" id="PTHR34535">
    <property type="entry name" value="HYDROGENASE MATURATION FACTOR HYPA"/>
    <property type="match status" value="1"/>
</dbReference>
<organism evidence="5 6">
    <name type="scientific">Sporomusa silvacetica DSM 10669</name>
    <dbReference type="NCBI Taxonomy" id="1123289"/>
    <lineage>
        <taxon>Bacteria</taxon>
        <taxon>Bacillati</taxon>
        <taxon>Bacillota</taxon>
        <taxon>Negativicutes</taxon>
        <taxon>Selenomonadales</taxon>
        <taxon>Sporomusaceae</taxon>
        <taxon>Sporomusa</taxon>
    </lineage>
</organism>
<evidence type="ECO:0000256" key="1">
    <source>
        <dbReference type="ARBA" id="ARBA00022596"/>
    </source>
</evidence>
<feature type="binding site" evidence="4">
    <location>
        <position position="94"/>
    </location>
    <ligand>
        <name>Zn(2+)</name>
        <dbReference type="ChEBI" id="CHEBI:29105"/>
    </ligand>
</feature>
<feature type="binding site" evidence="4">
    <location>
        <position position="2"/>
    </location>
    <ligand>
        <name>Ni(2+)</name>
        <dbReference type="ChEBI" id="CHEBI:49786"/>
    </ligand>
</feature>
<dbReference type="Gene3D" id="3.30.2320.80">
    <property type="match status" value="1"/>
</dbReference>
<comment type="similarity">
    <text evidence="4">Belongs to the HypA/HybF family.</text>
</comment>
<evidence type="ECO:0000256" key="4">
    <source>
        <dbReference type="HAMAP-Rule" id="MF_00213"/>
    </source>
</evidence>
<dbReference type="PIRSF" id="PIRSF004761">
    <property type="entry name" value="Hydrgn_mat_HypA"/>
    <property type="match status" value="1"/>
</dbReference>
<feature type="binding site" evidence="4">
    <location>
        <position position="73"/>
    </location>
    <ligand>
        <name>Zn(2+)</name>
        <dbReference type="ChEBI" id="CHEBI:29105"/>
    </ligand>
</feature>
<feature type="binding site" evidence="4">
    <location>
        <position position="75"/>
    </location>
    <ligand>
        <name>Zn(2+)</name>
        <dbReference type="ChEBI" id="CHEBI:29105"/>
    </ligand>
</feature>
<dbReference type="PANTHER" id="PTHR34535:SF3">
    <property type="entry name" value="HYDROGENASE MATURATION FACTOR HYPA"/>
    <property type="match status" value="1"/>
</dbReference>
<accession>A0ABZ3ILF6</accession>
<evidence type="ECO:0000313" key="5">
    <source>
        <dbReference type="EMBL" id="XFO66254.1"/>
    </source>
</evidence>
<dbReference type="HAMAP" id="MF_00213">
    <property type="entry name" value="HypA_HybF"/>
    <property type="match status" value="1"/>
</dbReference>
<dbReference type="InterPro" id="IPR000688">
    <property type="entry name" value="HypA/HybF"/>
</dbReference>